<protein>
    <submittedName>
        <fullName evidence="5">Uncharacterized protein</fullName>
    </submittedName>
</protein>
<proteinExistence type="predicted"/>
<evidence type="ECO:0000313" key="6">
    <source>
        <dbReference type="Proteomes" id="UP000095038"/>
    </source>
</evidence>
<keyword evidence="1" id="KW-0378">Hydrolase</keyword>
<dbReference type="PROSITE" id="PS50056">
    <property type="entry name" value="TYR_PHOSPHATASE_2"/>
    <property type="match status" value="1"/>
</dbReference>
<dbReference type="InterPro" id="IPR000340">
    <property type="entry name" value="Dual-sp_phosphatase_cat-dom"/>
</dbReference>
<evidence type="ECO:0000256" key="1">
    <source>
        <dbReference type="ARBA" id="ARBA00022801"/>
    </source>
</evidence>
<evidence type="ECO:0000313" key="5">
    <source>
        <dbReference type="EMBL" id="ODV62920.1"/>
    </source>
</evidence>
<feature type="domain" description="Tyrosine specific protein phosphatases" evidence="4">
    <location>
        <begin position="611"/>
        <end position="671"/>
    </location>
</feature>
<keyword evidence="2" id="KW-0904">Protein phosphatase</keyword>
<dbReference type="Proteomes" id="UP000095038">
    <property type="component" value="Unassembled WGS sequence"/>
</dbReference>
<dbReference type="InterPro" id="IPR029021">
    <property type="entry name" value="Prot-tyrosine_phosphatase-like"/>
</dbReference>
<name>A0A1D2VMT9_9ASCO</name>
<dbReference type="GO" id="GO:0004721">
    <property type="term" value="F:phosphoprotein phosphatase activity"/>
    <property type="evidence" value="ECO:0007669"/>
    <property type="project" value="UniProtKB-KW"/>
</dbReference>
<dbReference type="PANTHER" id="PTHR43689:SF8">
    <property type="entry name" value="ALPHA_BETA-HYDROLASES SUPERFAMILY PROTEIN"/>
    <property type="match status" value="1"/>
</dbReference>
<dbReference type="InterPro" id="IPR000073">
    <property type="entry name" value="AB_hydrolase_1"/>
</dbReference>
<dbReference type="GeneID" id="30966294"/>
<dbReference type="InterPro" id="IPR020422">
    <property type="entry name" value="TYR_PHOSPHATASE_DUAL_dom"/>
</dbReference>
<dbReference type="SUPFAM" id="SSF52799">
    <property type="entry name" value="(Phosphotyrosine protein) phosphatases II"/>
    <property type="match status" value="1"/>
</dbReference>
<evidence type="ECO:0000259" key="4">
    <source>
        <dbReference type="PROSITE" id="PS50056"/>
    </source>
</evidence>
<dbReference type="InterPro" id="IPR016130">
    <property type="entry name" value="Tyr_Pase_AS"/>
</dbReference>
<keyword evidence="6" id="KW-1185">Reference proteome</keyword>
<dbReference type="RefSeq" id="XP_020049227.1">
    <property type="nucleotide sequence ID" value="XM_020192658.1"/>
</dbReference>
<dbReference type="Pfam" id="PF00561">
    <property type="entry name" value="Abhydrolase_1"/>
    <property type="match status" value="1"/>
</dbReference>
<dbReference type="Gene3D" id="3.40.50.1820">
    <property type="entry name" value="alpha/beta hydrolase"/>
    <property type="match status" value="1"/>
</dbReference>
<gene>
    <name evidence="5" type="ORF">ASCRUDRAFT_74369</name>
</gene>
<dbReference type="PROSITE" id="PS50054">
    <property type="entry name" value="TYR_PHOSPHATASE_DUAL"/>
    <property type="match status" value="1"/>
</dbReference>
<dbReference type="Gene3D" id="3.90.190.10">
    <property type="entry name" value="Protein tyrosine phosphatase superfamily"/>
    <property type="match status" value="1"/>
</dbReference>
<dbReference type="STRING" id="1344418.A0A1D2VMT9"/>
<dbReference type="AlphaFoldDB" id="A0A1D2VMT9"/>
<dbReference type="PROSITE" id="PS00383">
    <property type="entry name" value="TYR_PHOSPHATASE_1"/>
    <property type="match status" value="1"/>
</dbReference>
<sequence length="689" mass="77538">MSGNELEEKLIIEAATLSSSFYLENDTSNSFIQQLLEYEAKYESYNNIISKLSLFFKKIFIYKGNHSKFEKLILNEPADCTLLAKYSSIEKFLIANDNNINQAGVGLGVEVYLNTLRIPHPLERFIPKIQNINLTENSRNLNFPNLNENLTFLKNLKTNLNTLPLVIFIHGLGGQLSQFESLFALLSQFIQVFAVDLPGFGKSSLSKNKGNLIQNLSNLEFQSINSSIGNFLSLNNNTFTTSSIVNLLHSIITTDPILKNRKLILISHSMGTHIAIKLALKLFKNSIDKSIVTSLILLSPPSLSPPVNANDETINKTLLQLSFFKIFLKFPKLFNYIRLYDRLGGFNSNSLKRVLNINTCSYYQKARQLRWNMDIDSVTWLKYISGFQPLNESDFISSMSFFNSNSNSNSSSSSSSTSNSTSNSNASMNMPKILIVCGENDNVTPYSKGTQKMECLLCSINVASITIPIANCGHSILLEKPELACGLILKFISNNIDSKLNPSWVLTIKAIISGDKWGLKNIVKWESLQNISFPIQNPSTFQFSPLLAMKTLRQDDDNHSPSILELKNPDIVAIIDISADLPPYNPTTLKRIKYYKLATVSKIPPDSLMVRKFISLVDDILFNQPNQLSDPRVVVHCHYGFNRTGFLICCYLIEKLSWSVADAVLSFKKAKYPGIKHPHFVDALYLRYN</sequence>
<dbReference type="EMBL" id="KV454476">
    <property type="protein sequence ID" value="ODV62920.1"/>
    <property type="molecule type" value="Genomic_DNA"/>
</dbReference>
<organism evidence="5 6">
    <name type="scientific">Ascoidea rubescens DSM 1968</name>
    <dbReference type="NCBI Taxonomy" id="1344418"/>
    <lineage>
        <taxon>Eukaryota</taxon>
        <taxon>Fungi</taxon>
        <taxon>Dikarya</taxon>
        <taxon>Ascomycota</taxon>
        <taxon>Saccharomycotina</taxon>
        <taxon>Saccharomycetes</taxon>
        <taxon>Ascoideaceae</taxon>
        <taxon>Ascoidea</taxon>
    </lineage>
</organism>
<accession>A0A1D2VMT9</accession>
<dbReference type="OrthoDB" id="428974at2759"/>
<reference evidence="6" key="1">
    <citation type="submission" date="2016-05" db="EMBL/GenBank/DDBJ databases">
        <title>Comparative genomics of biotechnologically important yeasts.</title>
        <authorList>
            <consortium name="DOE Joint Genome Institute"/>
            <person name="Riley R."/>
            <person name="Haridas S."/>
            <person name="Wolfe K.H."/>
            <person name="Lopes M.R."/>
            <person name="Hittinger C.T."/>
            <person name="Goker M."/>
            <person name="Salamov A."/>
            <person name="Wisecaver J."/>
            <person name="Long T.M."/>
            <person name="Aerts A.L."/>
            <person name="Barry K."/>
            <person name="Choi C."/>
            <person name="Clum A."/>
            <person name="Coughlan A.Y."/>
            <person name="Deshpande S."/>
            <person name="Douglass A.P."/>
            <person name="Hanson S.J."/>
            <person name="Klenk H.-P."/>
            <person name="Labutti K."/>
            <person name="Lapidus A."/>
            <person name="Lindquist E."/>
            <person name="Lipzen A."/>
            <person name="Meier-Kolthoff J.P."/>
            <person name="Ohm R.A."/>
            <person name="Otillar R.P."/>
            <person name="Pangilinan J."/>
            <person name="Peng Y."/>
            <person name="Rokas A."/>
            <person name="Rosa C.A."/>
            <person name="Scheuner C."/>
            <person name="Sibirny A.A."/>
            <person name="Slot J.C."/>
            <person name="Stielow J.B."/>
            <person name="Sun H."/>
            <person name="Kurtzman C.P."/>
            <person name="Blackwell M."/>
            <person name="Grigoriev I.V."/>
            <person name="Jeffries T.W."/>
        </authorList>
    </citation>
    <scope>NUCLEOTIDE SEQUENCE [LARGE SCALE GENOMIC DNA]</scope>
    <source>
        <strain evidence="6">DSM 1968</strain>
    </source>
</reference>
<dbReference type="InterPro" id="IPR029058">
    <property type="entry name" value="AB_hydrolase_fold"/>
</dbReference>
<evidence type="ECO:0000256" key="2">
    <source>
        <dbReference type="ARBA" id="ARBA00022912"/>
    </source>
</evidence>
<dbReference type="InterPro" id="IPR000387">
    <property type="entry name" value="Tyr_Pase_dom"/>
</dbReference>
<feature type="domain" description="Tyrosine-protein phosphatase" evidence="3">
    <location>
        <begin position="537"/>
        <end position="689"/>
    </location>
</feature>
<dbReference type="PANTHER" id="PTHR43689">
    <property type="entry name" value="HYDROLASE"/>
    <property type="match status" value="1"/>
</dbReference>
<dbReference type="SUPFAM" id="SSF53474">
    <property type="entry name" value="alpha/beta-Hydrolases"/>
    <property type="match status" value="1"/>
</dbReference>
<dbReference type="InParanoid" id="A0A1D2VMT9"/>
<evidence type="ECO:0000259" key="3">
    <source>
        <dbReference type="PROSITE" id="PS50054"/>
    </source>
</evidence>
<dbReference type="Pfam" id="PF00782">
    <property type="entry name" value="DSPc"/>
    <property type="match status" value="1"/>
</dbReference>